<dbReference type="AlphaFoldDB" id="A0A2L2SXR3"/>
<sequence length="296" mass="34234">MDTFHKSFFSIFMISAARFGILRFWSLIPLWLYGPLVVLNPWWRLGHLDRGRYLAYAMAARQLNYCYEMRETKDWTFGGGLGKIMGMFVIILLAAQDVLIFPIAAFPRYVAAPAIIICRFFQPAKNKPRVTKWAFHFEELLSQTRSDNAKALATMLRDDDIVGRVARHLHYDDMVNLSLTSKLIRTSIFYPSLEAPRRRNRAESLCVTSCIDGQKTECWGCERVICFKCTHQRSDIQLSRVKDHFANCYAVCIYCYLMSAPGGAAPFQAKRNMQDLELQHINCCTVQIWTDQLSRR</sequence>
<keyword evidence="1" id="KW-0812">Transmembrane</keyword>
<dbReference type="Proteomes" id="UP000245910">
    <property type="component" value="Chromosome II"/>
</dbReference>
<dbReference type="EMBL" id="LN649230">
    <property type="protein sequence ID" value="CEI61688.1"/>
    <property type="molecule type" value="Genomic_DNA"/>
</dbReference>
<keyword evidence="3" id="KW-1185">Reference proteome</keyword>
<evidence type="ECO:0008006" key="4">
    <source>
        <dbReference type="Google" id="ProtNLM"/>
    </source>
</evidence>
<evidence type="ECO:0000256" key="1">
    <source>
        <dbReference type="SAM" id="Phobius"/>
    </source>
</evidence>
<feature type="transmembrane region" description="Helical" evidence="1">
    <location>
        <begin position="84"/>
        <end position="106"/>
    </location>
</feature>
<keyword evidence="1" id="KW-1133">Transmembrane helix</keyword>
<evidence type="ECO:0000313" key="2">
    <source>
        <dbReference type="EMBL" id="CEI61688.1"/>
    </source>
</evidence>
<evidence type="ECO:0000313" key="3">
    <source>
        <dbReference type="Proteomes" id="UP000245910"/>
    </source>
</evidence>
<name>A0A2L2SXR3_9HYPO</name>
<accession>A0A2L2SXR3</accession>
<protein>
    <recommendedName>
        <fullName evidence="4">F-box domain-containing protein</fullName>
    </recommendedName>
</protein>
<organism evidence="2 3">
    <name type="scientific">Fusarium venenatum</name>
    <dbReference type="NCBI Taxonomy" id="56646"/>
    <lineage>
        <taxon>Eukaryota</taxon>
        <taxon>Fungi</taxon>
        <taxon>Dikarya</taxon>
        <taxon>Ascomycota</taxon>
        <taxon>Pezizomycotina</taxon>
        <taxon>Sordariomycetes</taxon>
        <taxon>Hypocreomycetidae</taxon>
        <taxon>Hypocreales</taxon>
        <taxon>Nectriaceae</taxon>
        <taxon>Fusarium</taxon>
    </lineage>
</organism>
<reference evidence="3" key="1">
    <citation type="submission" date="2014-10" db="EMBL/GenBank/DDBJ databases">
        <authorList>
            <person name="King R."/>
        </authorList>
    </citation>
    <scope>NUCLEOTIDE SEQUENCE [LARGE SCALE GENOMIC DNA]</scope>
    <source>
        <strain evidence="3">A3/5</strain>
    </source>
</reference>
<feature type="transmembrane region" description="Helical" evidence="1">
    <location>
        <begin position="21"/>
        <end position="43"/>
    </location>
</feature>
<proteinExistence type="predicted"/>
<keyword evidence="1" id="KW-0472">Membrane</keyword>